<protein>
    <submittedName>
        <fullName evidence="2">Uncharacterized protein</fullName>
    </submittedName>
</protein>
<organism evidence="2 3">
    <name type="scientific">Cymbomonas tetramitiformis</name>
    <dbReference type="NCBI Taxonomy" id="36881"/>
    <lineage>
        <taxon>Eukaryota</taxon>
        <taxon>Viridiplantae</taxon>
        <taxon>Chlorophyta</taxon>
        <taxon>Pyramimonadophyceae</taxon>
        <taxon>Pyramimonadales</taxon>
        <taxon>Pyramimonadaceae</taxon>
        <taxon>Cymbomonas</taxon>
    </lineage>
</organism>
<feature type="compositionally biased region" description="Low complexity" evidence="1">
    <location>
        <begin position="233"/>
        <end position="244"/>
    </location>
</feature>
<keyword evidence="3" id="KW-1185">Reference proteome</keyword>
<dbReference type="Proteomes" id="UP001190700">
    <property type="component" value="Unassembled WGS sequence"/>
</dbReference>
<feature type="compositionally biased region" description="Basic and acidic residues" evidence="1">
    <location>
        <begin position="217"/>
        <end position="226"/>
    </location>
</feature>
<comment type="caution">
    <text evidence="2">The sequence shown here is derived from an EMBL/GenBank/DDBJ whole genome shotgun (WGS) entry which is preliminary data.</text>
</comment>
<evidence type="ECO:0000313" key="3">
    <source>
        <dbReference type="Proteomes" id="UP001190700"/>
    </source>
</evidence>
<dbReference type="EMBL" id="LGRX02033225">
    <property type="protein sequence ID" value="KAK3242159.1"/>
    <property type="molecule type" value="Genomic_DNA"/>
</dbReference>
<name>A0AAE0BU59_9CHLO</name>
<proteinExistence type="predicted"/>
<dbReference type="AlphaFoldDB" id="A0AAE0BU59"/>
<evidence type="ECO:0000256" key="1">
    <source>
        <dbReference type="SAM" id="MobiDB-lite"/>
    </source>
</evidence>
<reference evidence="2 3" key="1">
    <citation type="journal article" date="2015" name="Genome Biol. Evol.">
        <title>Comparative Genomics of a Bacterivorous Green Alga Reveals Evolutionary Causalities and Consequences of Phago-Mixotrophic Mode of Nutrition.</title>
        <authorList>
            <person name="Burns J.A."/>
            <person name="Paasch A."/>
            <person name="Narechania A."/>
            <person name="Kim E."/>
        </authorList>
    </citation>
    <scope>NUCLEOTIDE SEQUENCE [LARGE SCALE GENOMIC DNA]</scope>
    <source>
        <strain evidence="2 3">PLY_AMNH</strain>
    </source>
</reference>
<evidence type="ECO:0000313" key="2">
    <source>
        <dbReference type="EMBL" id="KAK3242159.1"/>
    </source>
</evidence>
<accession>A0AAE0BU59</accession>
<gene>
    <name evidence="2" type="ORF">CYMTET_48131</name>
</gene>
<feature type="region of interest" description="Disordered" evidence="1">
    <location>
        <begin position="190"/>
        <end position="244"/>
    </location>
</feature>
<sequence length="244" mass="26939">MALADILPDEELRALLFSCDEKLEKVDFLKRVQLISLHQHRESIAFANDENSDHTGLRPQRPPLSPPPCVPLGHCLRGGVWWCYETHPTDSPLCLRTQQDIHAVFDSSESEDESGYPLGYYDESGGDWEQTGGQLAYPTFSPSQLEQQPALDTGFQGDYYGGVLEVSETEFSPQQNISTGSASLFLEDAEPVDEGSDFSQDHEQNDYNEYDSGGARSDSHDDHYDYESGGAGYDSDGGYSSGCS</sequence>